<reference evidence="1 2" key="1">
    <citation type="submission" date="2024-01" db="EMBL/GenBank/DDBJ databases">
        <title>The complete chloroplast genome sequence of Lithospermum erythrorhizon: insights into the phylogenetic relationship among Boraginaceae species and the maternal lineages of purple gromwells.</title>
        <authorList>
            <person name="Okada T."/>
            <person name="Watanabe K."/>
        </authorList>
    </citation>
    <scope>NUCLEOTIDE SEQUENCE [LARGE SCALE GENOMIC DNA]</scope>
</reference>
<name>A0AAV3NV07_LITER</name>
<sequence length="97" mass="11211">MRNEKLVRKILKTLPKRFAHKVTAIEESQDFTTMMVDELIGNLTTFEMSLDEGESNKKKGIALKVTSEDVDDEDLVETMNMLAKNFNKFLKIFNKKP</sequence>
<organism evidence="1 2">
    <name type="scientific">Lithospermum erythrorhizon</name>
    <name type="common">Purple gromwell</name>
    <name type="synonym">Lithospermum officinale var. erythrorhizon</name>
    <dbReference type="NCBI Taxonomy" id="34254"/>
    <lineage>
        <taxon>Eukaryota</taxon>
        <taxon>Viridiplantae</taxon>
        <taxon>Streptophyta</taxon>
        <taxon>Embryophyta</taxon>
        <taxon>Tracheophyta</taxon>
        <taxon>Spermatophyta</taxon>
        <taxon>Magnoliopsida</taxon>
        <taxon>eudicotyledons</taxon>
        <taxon>Gunneridae</taxon>
        <taxon>Pentapetalae</taxon>
        <taxon>asterids</taxon>
        <taxon>lamiids</taxon>
        <taxon>Boraginales</taxon>
        <taxon>Boraginaceae</taxon>
        <taxon>Boraginoideae</taxon>
        <taxon>Lithospermeae</taxon>
        <taxon>Lithospermum</taxon>
    </lineage>
</organism>
<dbReference type="EMBL" id="BAABME010015841">
    <property type="protein sequence ID" value="GAA0143230.1"/>
    <property type="molecule type" value="Genomic_DNA"/>
</dbReference>
<gene>
    <name evidence="1" type="ORF">LIER_35699</name>
</gene>
<evidence type="ECO:0000313" key="1">
    <source>
        <dbReference type="EMBL" id="GAA0143230.1"/>
    </source>
</evidence>
<keyword evidence="2" id="KW-1185">Reference proteome</keyword>
<comment type="caution">
    <text evidence="1">The sequence shown here is derived from an EMBL/GenBank/DDBJ whole genome shotgun (WGS) entry which is preliminary data.</text>
</comment>
<accession>A0AAV3NV07</accession>
<dbReference type="Proteomes" id="UP001454036">
    <property type="component" value="Unassembled WGS sequence"/>
</dbReference>
<dbReference type="AlphaFoldDB" id="A0AAV3NV07"/>
<protein>
    <recommendedName>
        <fullName evidence="3">Gag-pol polyprotein</fullName>
    </recommendedName>
</protein>
<proteinExistence type="predicted"/>
<evidence type="ECO:0000313" key="2">
    <source>
        <dbReference type="Proteomes" id="UP001454036"/>
    </source>
</evidence>
<evidence type="ECO:0008006" key="3">
    <source>
        <dbReference type="Google" id="ProtNLM"/>
    </source>
</evidence>